<dbReference type="EMBL" id="UINC01052221">
    <property type="protein sequence ID" value="SVB67304.1"/>
    <property type="molecule type" value="Genomic_DNA"/>
</dbReference>
<reference evidence="1" key="1">
    <citation type="submission" date="2018-05" db="EMBL/GenBank/DDBJ databases">
        <authorList>
            <person name="Lanie J.A."/>
            <person name="Ng W.-L."/>
            <person name="Kazmierczak K.M."/>
            <person name="Andrzejewski T.M."/>
            <person name="Davidsen T.M."/>
            <person name="Wayne K.J."/>
            <person name="Tettelin H."/>
            <person name="Glass J.I."/>
            <person name="Rusch D."/>
            <person name="Podicherti R."/>
            <person name="Tsui H.-C.T."/>
            <person name="Winkler M.E."/>
        </authorList>
    </citation>
    <scope>NUCLEOTIDE SEQUENCE</scope>
</reference>
<name>A0A382FY48_9ZZZZ</name>
<proteinExistence type="predicted"/>
<organism evidence="1">
    <name type="scientific">marine metagenome</name>
    <dbReference type="NCBI Taxonomy" id="408172"/>
    <lineage>
        <taxon>unclassified sequences</taxon>
        <taxon>metagenomes</taxon>
        <taxon>ecological metagenomes</taxon>
    </lineage>
</organism>
<dbReference type="AlphaFoldDB" id="A0A382FY48"/>
<protein>
    <submittedName>
        <fullName evidence="1">Uncharacterized protein</fullName>
    </submittedName>
</protein>
<evidence type="ECO:0000313" key="1">
    <source>
        <dbReference type="EMBL" id="SVB67304.1"/>
    </source>
</evidence>
<sequence>MFISIKKLIKRFNKWLEGDEPKWLSGKGR</sequence>
<accession>A0A382FY48</accession>
<gene>
    <name evidence="1" type="ORF">METZ01_LOCUS220158</name>
</gene>